<keyword evidence="2" id="KW-1185">Reference proteome</keyword>
<reference evidence="1 2" key="1">
    <citation type="journal article" date="2011" name="J. Bacteriol.">
        <title>Complete genome sequence of the industrial strain Ketogulonicigenium vulgare WSH-001.</title>
        <authorList>
            <person name="Liu L."/>
            <person name="Li Y."/>
            <person name="Zhang J."/>
            <person name="Zhou Z."/>
            <person name="Liu J."/>
            <person name="Li X."/>
            <person name="Zhou J."/>
            <person name="Du G."/>
            <person name="Wang L."/>
            <person name="Chen J."/>
        </authorList>
    </citation>
    <scope>NUCLEOTIDE SEQUENCE [LARGE SCALE GENOMIC DNA]</scope>
    <source>
        <strain evidence="1 2">WSH-001</strain>
    </source>
</reference>
<dbReference type="AlphaFoldDB" id="F9Y9R9"/>
<dbReference type="Pfam" id="PF11836">
    <property type="entry name" value="Phage_TAC_11"/>
    <property type="match status" value="1"/>
</dbReference>
<evidence type="ECO:0000313" key="2">
    <source>
        <dbReference type="Proteomes" id="UP000000692"/>
    </source>
</evidence>
<proteinExistence type="predicted"/>
<gene>
    <name evidence="1" type="ordered locus">KVU_1568</name>
</gene>
<dbReference type="OrthoDB" id="7509188at2"/>
<dbReference type="RefSeq" id="WP_013384766.1">
    <property type="nucleotide sequence ID" value="NC_017384.1"/>
</dbReference>
<sequence>MAEAQVINWTCGEHAFRLRIGEAEALDDLTPQGIADFRFRCRQGIERGSLGFSPVRVREVIDCIRLGLIGGGMEGDAARALALRAMEEADFAELVKICYGIVTGFFSGKDHDQPEKPVAAEMTDENG</sequence>
<dbReference type="PATRIC" id="fig|759362.5.peg.1621"/>
<name>F9Y9R9_KETVW</name>
<dbReference type="HOGENOM" id="CLU_145382_0_0_5"/>
<organism evidence="1 2">
    <name type="scientific">Ketogulonicigenium vulgare (strain WSH-001)</name>
    <dbReference type="NCBI Taxonomy" id="759362"/>
    <lineage>
        <taxon>Bacteria</taxon>
        <taxon>Pseudomonadati</taxon>
        <taxon>Pseudomonadota</taxon>
        <taxon>Alphaproteobacteria</taxon>
        <taxon>Rhodobacterales</taxon>
        <taxon>Roseobacteraceae</taxon>
        <taxon>Ketogulonicigenium</taxon>
    </lineage>
</organism>
<dbReference type="EMBL" id="CP002018">
    <property type="protein sequence ID" value="AEM41407.1"/>
    <property type="molecule type" value="Genomic_DNA"/>
</dbReference>
<evidence type="ECO:0008006" key="3">
    <source>
        <dbReference type="Google" id="ProtNLM"/>
    </source>
</evidence>
<protein>
    <recommendedName>
        <fullName evidence="3">Gene transfer agent protein</fullName>
    </recommendedName>
</protein>
<dbReference type="KEGG" id="kvl:KVU_1568"/>
<dbReference type="eggNOG" id="ENOG50346CK">
    <property type="taxonomic scope" value="Bacteria"/>
</dbReference>
<accession>F9Y9R9</accession>
<evidence type="ECO:0000313" key="1">
    <source>
        <dbReference type="EMBL" id="AEM41407.1"/>
    </source>
</evidence>
<dbReference type="InterPro" id="IPR021791">
    <property type="entry name" value="Phage_TAC_11"/>
</dbReference>
<dbReference type="Proteomes" id="UP000000692">
    <property type="component" value="Chromosome"/>
</dbReference>